<dbReference type="GO" id="GO:0005634">
    <property type="term" value="C:nucleus"/>
    <property type="evidence" value="ECO:0007669"/>
    <property type="project" value="UniProtKB-SubCell"/>
</dbReference>
<dbReference type="InterPro" id="IPR038881">
    <property type="entry name" value="Yae1-like"/>
</dbReference>
<feature type="compositionally biased region" description="Low complexity" evidence="8">
    <location>
        <begin position="10"/>
        <end position="21"/>
    </location>
</feature>
<evidence type="ECO:0000256" key="5">
    <source>
        <dbReference type="ARBA" id="ARBA00018400"/>
    </source>
</evidence>
<dbReference type="eggNOG" id="KOG4774">
    <property type="taxonomic scope" value="Eukaryota"/>
</dbReference>
<evidence type="ECO:0000259" key="9">
    <source>
        <dbReference type="Pfam" id="PF09811"/>
    </source>
</evidence>
<protein>
    <recommendedName>
        <fullName evidence="5">Protein YAE1</fullName>
    </recommendedName>
    <alternativeName>
        <fullName evidence="4">Protein yae1</fullName>
    </alternativeName>
</protein>
<dbReference type="PANTHER" id="PTHR18829">
    <property type="entry name" value="PROTEIN YAE1 HOMOLOG"/>
    <property type="match status" value="1"/>
</dbReference>
<dbReference type="GO" id="GO:0097361">
    <property type="term" value="C:cytosolic [4Fe-4S] assembly targeting complex"/>
    <property type="evidence" value="ECO:0007669"/>
    <property type="project" value="EnsemblFungi"/>
</dbReference>
<evidence type="ECO:0000256" key="7">
    <source>
        <dbReference type="ARBA" id="ARBA00023242"/>
    </source>
</evidence>
<evidence type="ECO:0000256" key="1">
    <source>
        <dbReference type="ARBA" id="ARBA00004123"/>
    </source>
</evidence>
<dbReference type="KEGG" id="tbl:TBLA_0B01960"/>
<dbReference type="RefSeq" id="XP_004178558.1">
    <property type="nucleotide sequence ID" value="XM_004178510.1"/>
</dbReference>
<dbReference type="AlphaFoldDB" id="I2GY37"/>
<dbReference type="GO" id="GO:0062092">
    <property type="term" value="C:Yae1-Lto1 complex"/>
    <property type="evidence" value="ECO:0007669"/>
    <property type="project" value="EnsemblFungi"/>
</dbReference>
<dbReference type="EMBL" id="HE806317">
    <property type="protein sequence ID" value="CCH59039.1"/>
    <property type="molecule type" value="Genomic_DNA"/>
</dbReference>
<dbReference type="Proteomes" id="UP000002866">
    <property type="component" value="Chromosome 2"/>
</dbReference>
<reference evidence="10 11" key="1">
    <citation type="journal article" date="2011" name="Proc. Natl. Acad. Sci. U.S.A.">
        <title>Evolutionary erosion of yeast sex chromosomes by mating-type switching accidents.</title>
        <authorList>
            <person name="Gordon J.L."/>
            <person name="Armisen D."/>
            <person name="Proux-Wera E."/>
            <person name="Oheigeartaigh S.S."/>
            <person name="Byrne K.P."/>
            <person name="Wolfe K.H."/>
        </authorList>
    </citation>
    <scope>NUCLEOTIDE SEQUENCE [LARGE SCALE GENOMIC DNA]</scope>
    <source>
        <strain evidence="11">ATCC 34711 / CBS 6284 / DSM 70876 / NBRC 10599 / NRRL Y-10934 / UCD 77-7</strain>
    </source>
</reference>
<dbReference type="OrthoDB" id="20086at2759"/>
<dbReference type="STRING" id="1071380.I2GY37"/>
<dbReference type="Pfam" id="PF09811">
    <property type="entry name" value="Yae1_N"/>
    <property type="match status" value="1"/>
</dbReference>
<keyword evidence="6" id="KW-0963">Cytoplasm</keyword>
<keyword evidence="7" id="KW-0539">Nucleus</keyword>
<dbReference type="HOGENOM" id="CLU_066684_2_0_1"/>
<dbReference type="GO" id="GO:0030674">
    <property type="term" value="F:protein-macromolecule adaptor activity"/>
    <property type="evidence" value="ECO:0007669"/>
    <property type="project" value="EnsemblFungi"/>
</dbReference>
<organism evidence="10 11">
    <name type="scientific">Henningerozyma blattae (strain ATCC 34711 / CBS 6284 / DSM 70876 / NBRC 10599 / NRRL Y-10934 / UCD 77-7)</name>
    <name type="common">Yeast</name>
    <name type="synonym">Tetrapisispora blattae</name>
    <dbReference type="NCBI Taxonomy" id="1071380"/>
    <lineage>
        <taxon>Eukaryota</taxon>
        <taxon>Fungi</taxon>
        <taxon>Dikarya</taxon>
        <taxon>Ascomycota</taxon>
        <taxon>Saccharomycotina</taxon>
        <taxon>Saccharomycetes</taxon>
        <taxon>Saccharomycetales</taxon>
        <taxon>Saccharomycetaceae</taxon>
        <taxon>Henningerozyma</taxon>
    </lineage>
</organism>
<dbReference type="GeneID" id="14494222"/>
<dbReference type="OMA" id="CKNNEAP"/>
<comment type="similarity">
    <text evidence="3">Belongs to the YAE1 family.</text>
</comment>
<dbReference type="InParanoid" id="I2GY37"/>
<feature type="domain" description="Essential protein Yae1 N-terminal" evidence="9">
    <location>
        <begin position="55"/>
        <end position="92"/>
    </location>
</feature>
<comment type="subcellular location">
    <subcellularLocation>
        <location evidence="2">Cytoplasm</location>
    </subcellularLocation>
    <subcellularLocation>
        <location evidence="1">Nucleus</location>
    </subcellularLocation>
</comment>
<proteinExistence type="inferred from homology"/>
<evidence type="ECO:0000256" key="3">
    <source>
        <dbReference type="ARBA" id="ARBA00007096"/>
    </source>
</evidence>
<feature type="compositionally biased region" description="Basic and acidic residues" evidence="8">
    <location>
        <begin position="139"/>
        <end position="152"/>
    </location>
</feature>
<evidence type="ECO:0000256" key="6">
    <source>
        <dbReference type="ARBA" id="ARBA00022490"/>
    </source>
</evidence>
<feature type="compositionally biased region" description="Polar residues" evidence="8">
    <location>
        <begin position="22"/>
        <end position="40"/>
    </location>
</feature>
<evidence type="ECO:0000256" key="2">
    <source>
        <dbReference type="ARBA" id="ARBA00004496"/>
    </source>
</evidence>
<evidence type="ECO:0000313" key="11">
    <source>
        <dbReference type="Proteomes" id="UP000002866"/>
    </source>
</evidence>
<gene>
    <name evidence="10" type="primary">TBLA0B01960</name>
    <name evidence="10" type="ORF">TBLA_0B01960</name>
</gene>
<evidence type="ECO:0000313" key="10">
    <source>
        <dbReference type="EMBL" id="CCH59039.1"/>
    </source>
</evidence>
<name>I2GY37_HENB6</name>
<feature type="region of interest" description="Disordered" evidence="8">
    <location>
        <begin position="1"/>
        <end position="42"/>
    </location>
</feature>
<accession>I2GY37</accession>
<dbReference type="GO" id="GO:0051604">
    <property type="term" value="P:protein maturation"/>
    <property type="evidence" value="ECO:0007669"/>
    <property type="project" value="EnsemblFungi"/>
</dbReference>
<sequence>MSELFDDVWSDSSSFDSSPNSTEQYNDEPTNNTSSTNTQYPPDIRKLRELHSKRGYLDGIVASKETKLQTGFNEGFPTGAALGLHAGRVAGTAQMLAILHPSEQASREILSRAATCLHVSRVLTASHFDPMLDLKTSPEEHPAIKEAQKQVDDLQQTL</sequence>
<dbReference type="FunCoup" id="I2GY37">
    <property type="interactions" value="7"/>
</dbReference>
<evidence type="ECO:0000256" key="8">
    <source>
        <dbReference type="SAM" id="MobiDB-lite"/>
    </source>
</evidence>
<dbReference type="InterPro" id="IPR019191">
    <property type="entry name" value="Essential_protein_Yae1_N"/>
</dbReference>
<feature type="region of interest" description="Disordered" evidence="8">
    <location>
        <begin position="139"/>
        <end position="158"/>
    </location>
</feature>
<dbReference type="PANTHER" id="PTHR18829:SF0">
    <property type="entry name" value="PROTEIN YAE1 HOMOLOG"/>
    <property type="match status" value="1"/>
</dbReference>
<evidence type="ECO:0000256" key="4">
    <source>
        <dbReference type="ARBA" id="ARBA00017286"/>
    </source>
</evidence>
<keyword evidence="11" id="KW-1185">Reference proteome</keyword>